<comment type="subcellular location">
    <subcellularLocation>
        <location evidence="1">Membrane</location>
        <topology evidence="1">Multi-pass membrane protein</topology>
    </subcellularLocation>
</comment>
<evidence type="ECO:0000313" key="8">
    <source>
        <dbReference type="Proteomes" id="UP000593567"/>
    </source>
</evidence>
<dbReference type="Pfam" id="PF05216">
    <property type="entry name" value="UNC-50"/>
    <property type="match status" value="1"/>
</dbReference>
<evidence type="ECO:0000313" key="7">
    <source>
        <dbReference type="EMBL" id="KAF6024444.1"/>
    </source>
</evidence>
<gene>
    <name evidence="7" type="ORF">EB796_017245</name>
</gene>
<keyword evidence="3 6" id="KW-0812">Transmembrane</keyword>
<comment type="caution">
    <text evidence="7">The sequence shown here is derived from an EMBL/GenBank/DDBJ whole genome shotgun (WGS) entry which is preliminary data.</text>
</comment>
<sequence>MELYYMVCTRIGAILYVLLGTGGLISRCIGNTLLLISFSYYVYITFLGYDSLPILRKTKVLLFPFTILGILYILSFILRWDLATIFHLYNHVKGHS</sequence>
<reference evidence="7" key="1">
    <citation type="submission" date="2020-06" db="EMBL/GenBank/DDBJ databases">
        <title>Draft genome of Bugula neritina, a colonial animal packing powerful symbionts and potential medicines.</title>
        <authorList>
            <person name="Rayko M."/>
        </authorList>
    </citation>
    <scope>NUCLEOTIDE SEQUENCE [LARGE SCALE GENOMIC DNA]</scope>
    <source>
        <strain evidence="7">Kwan_BN1</strain>
    </source>
</reference>
<keyword evidence="5 6" id="KW-0472">Membrane</keyword>
<dbReference type="EMBL" id="VXIV02002579">
    <property type="protein sequence ID" value="KAF6024444.1"/>
    <property type="molecule type" value="Genomic_DNA"/>
</dbReference>
<evidence type="ECO:0000256" key="1">
    <source>
        <dbReference type="ARBA" id="ARBA00004141"/>
    </source>
</evidence>
<comment type="similarity">
    <text evidence="2">Belongs to the unc-50 family.</text>
</comment>
<dbReference type="AlphaFoldDB" id="A0A7J7JFN4"/>
<evidence type="ECO:0000256" key="3">
    <source>
        <dbReference type="ARBA" id="ARBA00022692"/>
    </source>
</evidence>
<protein>
    <submittedName>
        <fullName evidence="7">UNC50</fullName>
    </submittedName>
</protein>
<keyword evidence="4 6" id="KW-1133">Transmembrane helix</keyword>
<organism evidence="7 8">
    <name type="scientific">Bugula neritina</name>
    <name type="common">Brown bryozoan</name>
    <name type="synonym">Sertularia neritina</name>
    <dbReference type="NCBI Taxonomy" id="10212"/>
    <lineage>
        <taxon>Eukaryota</taxon>
        <taxon>Metazoa</taxon>
        <taxon>Spiralia</taxon>
        <taxon>Lophotrochozoa</taxon>
        <taxon>Bryozoa</taxon>
        <taxon>Gymnolaemata</taxon>
        <taxon>Cheilostomatida</taxon>
        <taxon>Flustrina</taxon>
        <taxon>Buguloidea</taxon>
        <taxon>Bugulidae</taxon>
        <taxon>Bugula</taxon>
    </lineage>
</organism>
<evidence type="ECO:0000256" key="6">
    <source>
        <dbReference type="SAM" id="Phobius"/>
    </source>
</evidence>
<dbReference type="OrthoDB" id="10027013at2759"/>
<feature type="transmembrane region" description="Helical" evidence="6">
    <location>
        <begin position="7"/>
        <end position="26"/>
    </location>
</feature>
<dbReference type="InterPro" id="IPR007881">
    <property type="entry name" value="UNC-50"/>
</dbReference>
<dbReference type="PANTHER" id="PTHR12841">
    <property type="entry name" value="PROTEIN UNC-50 HOMOLOG"/>
    <property type="match status" value="1"/>
</dbReference>
<feature type="transmembrane region" description="Helical" evidence="6">
    <location>
        <begin position="61"/>
        <end position="80"/>
    </location>
</feature>
<evidence type="ECO:0000256" key="4">
    <source>
        <dbReference type="ARBA" id="ARBA00022989"/>
    </source>
</evidence>
<feature type="transmembrane region" description="Helical" evidence="6">
    <location>
        <begin position="32"/>
        <end position="49"/>
    </location>
</feature>
<keyword evidence="8" id="KW-1185">Reference proteome</keyword>
<proteinExistence type="inferred from homology"/>
<evidence type="ECO:0000256" key="5">
    <source>
        <dbReference type="ARBA" id="ARBA00023136"/>
    </source>
</evidence>
<dbReference type="GO" id="GO:0000139">
    <property type="term" value="C:Golgi membrane"/>
    <property type="evidence" value="ECO:0007669"/>
    <property type="project" value="TreeGrafter"/>
</dbReference>
<dbReference type="PANTHER" id="PTHR12841:SF6">
    <property type="entry name" value="PROTEIN UNC-50 HOMOLOG"/>
    <property type="match status" value="1"/>
</dbReference>
<accession>A0A7J7JFN4</accession>
<evidence type="ECO:0000256" key="2">
    <source>
        <dbReference type="ARBA" id="ARBA00006293"/>
    </source>
</evidence>
<name>A0A7J7JFN4_BUGNE</name>
<dbReference type="Proteomes" id="UP000593567">
    <property type="component" value="Unassembled WGS sequence"/>
</dbReference>